<dbReference type="Proteomes" id="UP000076661">
    <property type="component" value="Unassembled WGS sequence"/>
</dbReference>
<evidence type="ECO:0000313" key="2">
    <source>
        <dbReference type="EMBL" id="KZN67538.1"/>
    </source>
</evidence>
<feature type="transmembrane region" description="Helical" evidence="1">
    <location>
        <begin position="63"/>
        <end position="80"/>
    </location>
</feature>
<keyword evidence="1" id="KW-0472">Membrane</keyword>
<feature type="transmembrane region" description="Helical" evidence="1">
    <location>
        <begin position="146"/>
        <end position="163"/>
    </location>
</feature>
<protein>
    <submittedName>
        <fullName evidence="2">Uncharacterized protein</fullName>
    </submittedName>
</protein>
<feature type="transmembrane region" description="Helical" evidence="1">
    <location>
        <begin position="109"/>
        <end position="126"/>
    </location>
</feature>
<evidence type="ECO:0000256" key="1">
    <source>
        <dbReference type="SAM" id="Phobius"/>
    </source>
</evidence>
<reference evidence="2 3" key="1">
    <citation type="submission" date="2013-07" db="EMBL/GenBank/DDBJ databases">
        <title>Comparative Genomic and Metabolomic Analysis of Twelve Strains of Pseudoalteromonas luteoviolacea.</title>
        <authorList>
            <person name="Vynne N.G."/>
            <person name="Mansson M."/>
            <person name="Gram L."/>
        </authorList>
    </citation>
    <scope>NUCLEOTIDE SEQUENCE [LARGE SCALE GENOMIC DNA]</scope>
    <source>
        <strain evidence="2 3">S4060-1</strain>
    </source>
</reference>
<gene>
    <name evidence="2" type="ORF">N478_01945</name>
</gene>
<sequence>MFESISLKAIYYVIGYMSLPLFFLALVVGWRSINARCLISLLIIVELVDTAMIDTVYGWGNNYYLWIFIYAFIYLYVVLARRLIVKKLRNISVFCNDVYENYYFSKQEGALILIYVAYILAIFIALCEVKMFEYDIVDSFPYLKHIFSPILTILCLIETLLVLKLASRTVPIDEHVLALKRRRKFERKRLTNMSEKKDR</sequence>
<accession>A0A167N5J5</accession>
<comment type="caution">
    <text evidence="2">The sequence shown here is derived from an EMBL/GenBank/DDBJ whole genome shotgun (WGS) entry which is preliminary data.</text>
</comment>
<evidence type="ECO:0000313" key="3">
    <source>
        <dbReference type="Proteomes" id="UP000076661"/>
    </source>
</evidence>
<dbReference type="AlphaFoldDB" id="A0A167N5J5"/>
<dbReference type="EMBL" id="AUXX01000012">
    <property type="protein sequence ID" value="KZN67538.1"/>
    <property type="molecule type" value="Genomic_DNA"/>
</dbReference>
<dbReference type="PATRIC" id="fig|1365257.3.peg.1976"/>
<keyword evidence="1" id="KW-1133">Transmembrane helix</keyword>
<proteinExistence type="predicted"/>
<feature type="transmembrane region" description="Helical" evidence="1">
    <location>
        <begin position="37"/>
        <end position="57"/>
    </location>
</feature>
<organism evidence="2 3">
    <name type="scientific">Pseudoalteromonas luteoviolacea S4060-1</name>
    <dbReference type="NCBI Taxonomy" id="1365257"/>
    <lineage>
        <taxon>Bacteria</taxon>
        <taxon>Pseudomonadati</taxon>
        <taxon>Pseudomonadota</taxon>
        <taxon>Gammaproteobacteria</taxon>
        <taxon>Alteromonadales</taxon>
        <taxon>Pseudoalteromonadaceae</taxon>
        <taxon>Pseudoalteromonas</taxon>
    </lineage>
</organism>
<name>A0A167N5J5_9GAMM</name>
<feature type="transmembrane region" description="Helical" evidence="1">
    <location>
        <begin position="12"/>
        <end position="30"/>
    </location>
</feature>
<keyword evidence="1" id="KW-0812">Transmembrane</keyword>